<dbReference type="PANTHER" id="PTHR23025">
    <property type="entry name" value="TRIACYLGLYCEROL LIPASE"/>
    <property type="match status" value="1"/>
</dbReference>
<dbReference type="InterPro" id="IPR029058">
    <property type="entry name" value="AB_hydrolase_fold"/>
</dbReference>
<dbReference type="RefSeq" id="WP_105860573.1">
    <property type="nucleotide sequence ID" value="NZ_PUEJ01000001.1"/>
</dbReference>
<dbReference type="InterPro" id="IPR013094">
    <property type="entry name" value="AB_hydrolase_3"/>
</dbReference>
<proteinExistence type="inferred from homology"/>
<dbReference type="PANTHER" id="PTHR23025:SF3">
    <property type="entry name" value="HORMONE-SENSITIVE LIPASE"/>
    <property type="match status" value="1"/>
</dbReference>
<dbReference type="OrthoDB" id="9806180at2"/>
<dbReference type="AlphaFoldDB" id="A0A2S9QJW0"/>
<dbReference type="GO" id="GO:0004771">
    <property type="term" value="F:sterol ester esterase activity"/>
    <property type="evidence" value="ECO:0007669"/>
    <property type="project" value="TreeGrafter"/>
</dbReference>
<accession>A0A2S9QJW0</accession>
<reference evidence="4 5" key="1">
    <citation type="submission" date="2018-02" db="EMBL/GenBank/DDBJ databases">
        <title>Whole genome sequencing of endophytic bacterium.</title>
        <authorList>
            <person name="Eedara R."/>
            <person name="Podile A.R."/>
        </authorList>
    </citation>
    <scope>NUCLEOTIDE SEQUENCE [LARGE SCALE GENOMIC DNA]</scope>
    <source>
        <strain evidence="4 5">RP1T</strain>
    </source>
</reference>
<evidence type="ECO:0000259" key="3">
    <source>
        <dbReference type="Pfam" id="PF07859"/>
    </source>
</evidence>
<comment type="caution">
    <text evidence="4">The sequence shown here is derived from an EMBL/GenBank/DDBJ whole genome shotgun (WGS) entry which is preliminary data.</text>
</comment>
<dbReference type="SUPFAM" id="SSF53474">
    <property type="entry name" value="alpha/beta-Hydrolases"/>
    <property type="match status" value="1"/>
</dbReference>
<gene>
    <name evidence="4" type="ORF">C5L14_03355</name>
</gene>
<dbReference type="GO" id="GO:0004806">
    <property type="term" value="F:triacylglycerol lipase activity"/>
    <property type="evidence" value="ECO:0007669"/>
    <property type="project" value="TreeGrafter"/>
</dbReference>
<sequence>MNDPIPDRRVEELPGRLDPELARLLAAIEDEIGPQPDTTLLPPAEGRALAAQLNQRWNRDLPAMAFAGDIVIPADPAFSSAGCRVKVLIPPQAGDGALVFIHGGGFAFCSPQTHERCARVLALETGLPVLLPDYRLAPEHPFPAGLHDVIACLTCVFEHTAALGIRPGPLLLGGDSAGANLALAAMLHGQAHGYKAANGALLFYGVYDADFETPSYRRFAEGPGLTTARMQRYWNWYLPDPETRRAALASPLQASDEALRALPPLFLLAAEIDPLLSDTLNLAARLRSVGRPAEMHIVEGVTHGFLQMSIGLSAARNALKTAGQAAKSMIKPA</sequence>
<dbReference type="GO" id="GO:0019433">
    <property type="term" value="P:triglyceride catabolic process"/>
    <property type="evidence" value="ECO:0007669"/>
    <property type="project" value="TreeGrafter"/>
</dbReference>
<comment type="similarity">
    <text evidence="1">Belongs to the 'GDXG' lipolytic enzyme family.</text>
</comment>
<name>A0A2S9QJW0_9HYPH</name>
<feature type="domain" description="Alpha/beta hydrolase fold-3" evidence="3">
    <location>
        <begin position="98"/>
        <end position="306"/>
    </location>
</feature>
<dbReference type="InterPro" id="IPR002168">
    <property type="entry name" value="Lipase_GDXG_HIS_AS"/>
</dbReference>
<dbReference type="Gene3D" id="3.40.50.1820">
    <property type="entry name" value="alpha/beta hydrolase"/>
    <property type="match status" value="1"/>
</dbReference>
<evidence type="ECO:0000256" key="1">
    <source>
        <dbReference type="ARBA" id="ARBA00010515"/>
    </source>
</evidence>
<dbReference type="Pfam" id="PF07859">
    <property type="entry name" value="Abhydrolase_3"/>
    <property type="match status" value="1"/>
</dbReference>
<organism evidence="4 5">
    <name type="scientific">Labrys okinawensis</name>
    <dbReference type="NCBI Taxonomy" id="346911"/>
    <lineage>
        <taxon>Bacteria</taxon>
        <taxon>Pseudomonadati</taxon>
        <taxon>Pseudomonadota</taxon>
        <taxon>Alphaproteobacteria</taxon>
        <taxon>Hyphomicrobiales</taxon>
        <taxon>Xanthobacteraceae</taxon>
        <taxon>Labrys</taxon>
    </lineage>
</organism>
<keyword evidence="5" id="KW-1185">Reference proteome</keyword>
<evidence type="ECO:0000313" key="5">
    <source>
        <dbReference type="Proteomes" id="UP000237682"/>
    </source>
</evidence>
<dbReference type="PROSITE" id="PS01173">
    <property type="entry name" value="LIPASE_GDXG_HIS"/>
    <property type="match status" value="1"/>
</dbReference>
<keyword evidence="2 4" id="KW-0378">Hydrolase</keyword>
<dbReference type="GO" id="GO:0005829">
    <property type="term" value="C:cytosol"/>
    <property type="evidence" value="ECO:0007669"/>
    <property type="project" value="TreeGrafter"/>
</dbReference>
<dbReference type="Proteomes" id="UP000237682">
    <property type="component" value="Unassembled WGS sequence"/>
</dbReference>
<evidence type="ECO:0000256" key="2">
    <source>
        <dbReference type="ARBA" id="ARBA00022801"/>
    </source>
</evidence>
<dbReference type="EMBL" id="PUEJ01000001">
    <property type="protein sequence ID" value="PRH89610.1"/>
    <property type="molecule type" value="Genomic_DNA"/>
</dbReference>
<protein>
    <submittedName>
        <fullName evidence="4">Alpha/beta hydrolase</fullName>
    </submittedName>
</protein>
<evidence type="ECO:0000313" key="4">
    <source>
        <dbReference type="EMBL" id="PRH89610.1"/>
    </source>
</evidence>